<evidence type="ECO:0000256" key="2">
    <source>
        <dbReference type="ARBA" id="ARBA00022649"/>
    </source>
</evidence>
<reference evidence="8 9" key="1">
    <citation type="submission" date="2019-01" db="EMBL/GenBank/DDBJ databases">
        <title>Insights into ecological role of a new deltaproteobacterial order Candidatus Sinidesulfobacterales (Sva0485) by metagenomics and metatranscriptomics.</title>
        <authorList>
            <person name="Tan S."/>
            <person name="Liu J."/>
            <person name="Fang Y."/>
            <person name="Hedlund B."/>
            <person name="Lian Z.-H."/>
            <person name="Huang L.-Y."/>
            <person name="Li J.-T."/>
            <person name="Huang L.-N."/>
            <person name="Li W.-J."/>
            <person name="Jiang H.-C."/>
            <person name="Dong H.-L."/>
            <person name="Shu W.-S."/>
        </authorList>
    </citation>
    <scope>NUCLEOTIDE SEQUENCE [LARGE SCALE GENOMIC DNA]</scope>
    <source>
        <strain evidence="8">AP4</strain>
    </source>
</reference>
<evidence type="ECO:0000313" key="8">
    <source>
        <dbReference type="EMBL" id="RZV38834.1"/>
    </source>
</evidence>
<gene>
    <name evidence="8" type="ORF">EVJ48_06070</name>
</gene>
<dbReference type="GO" id="GO:0016787">
    <property type="term" value="F:hydrolase activity"/>
    <property type="evidence" value="ECO:0007669"/>
    <property type="project" value="UniProtKB-KW"/>
</dbReference>
<evidence type="ECO:0000313" key="9">
    <source>
        <dbReference type="Proteomes" id="UP000322454"/>
    </source>
</evidence>
<keyword evidence="6" id="KW-0694">RNA-binding</keyword>
<proteinExistence type="inferred from homology"/>
<sequence>MKRKELIKQLEDAGCTLIRHGGKHDWFQNINTKVVQPVPRHNEIKENLAKHILKLMVDKN</sequence>
<evidence type="ECO:0000256" key="6">
    <source>
        <dbReference type="ARBA" id="ARBA00022884"/>
    </source>
</evidence>
<evidence type="ECO:0000256" key="4">
    <source>
        <dbReference type="ARBA" id="ARBA00022759"/>
    </source>
</evidence>
<protein>
    <submittedName>
        <fullName evidence="8">Type II toxin-antitoxin system HicA family toxin</fullName>
    </submittedName>
</protein>
<dbReference type="SUPFAM" id="SSF54786">
    <property type="entry name" value="YcfA/nrd intein domain"/>
    <property type="match status" value="1"/>
</dbReference>
<dbReference type="InterPro" id="IPR038570">
    <property type="entry name" value="HicA_sf"/>
</dbReference>
<dbReference type="InterPro" id="IPR012933">
    <property type="entry name" value="HicA_mRNA_interferase"/>
</dbReference>
<evidence type="ECO:0000256" key="3">
    <source>
        <dbReference type="ARBA" id="ARBA00022722"/>
    </source>
</evidence>
<keyword evidence="4" id="KW-0255">Endonuclease</keyword>
<organism evidence="8 9">
    <name type="scientific">Candidatus Acidulodesulfobacterium acidiphilum</name>
    <dbReference type="NCBI Taxonomy" id="2597224"/>
    <lineage>
        <taxon>Bacteria</taxon>
        <taxon>Deltaproteobacteria</taxon>
        <taxon>Candidatus Acidulodesulfobacterales</taxon>
        <taxon>Candidatus Acidulodesulfobacterium</taxon>
    </lineage>
</organism>
<keyword evidence="3" id="KW-0540">Nuclease</keyword>
<dbReference type="Gene3D" id="3.30.920.30">
    <property type="entry name" value="Hypothetical protein"/>
    <property type="match status" value="1"/>
</dbReference>
<evidence type="ECO:0000256" key="1">
    <source>
        <dbReference type="ARBA" id="ARBA00006620"/>
    </source>
</evidence>
<keyword evidence="5" id="KW-0378">Hydrolase</keyword>
<dbReference type="AlphaFoldDB" id="A0A520XCA2"/>
<evidence type="ECO:0000256" key="5">
    <source>
        <dbReference type="ARBA" id="ARBA00022801"/>
    </source>
</evidence>
<comment type="caution">
    <text evidence="8">The sequence shown here is derived from an EMBL/GenBank/DDBJ whole genome shotgun (WGS) entry which is preliminary data.</text>
</comment>
<keyword evidence="2" id="KW-1277">Toxin-antitoxin system</keyword>
<dbReference type="Proteomes" id="UP000322454">
    <property type="component" value="Unassembled WGS sequence"/>
</dbReference>
<comment type="similarity">
    <text evidence="1">Belongs to the HicA mRNA interferase family.</text>
</comment>
<evidence type="ECO:0000256" key="7">
    <source>
        <dbReference type="ARBA" id="ARBA00023016"/>
    </source>
</evidence>
<dbReference type="Pfam" id="PF07927">
    <property type="entry name" value="HicA_toxin"/>
    <property type="match status" value="1"/>
</dbReference>
<name>A0A520XCA2_9DELT</name>
<keyword evidence="7" id="KW-0346">Stress response</keyword>
<accession>A0A520XCA2</accession>
<dbReference type="GO" id="GO:0004519">
    <property type="term" value="F:endonuclease activity"/>
    <property type="evidence" value="ECO:0007669"/>
    <property type="project" value="UniProtKB-KW"/>
</dbReference>
<dbReference type="EMBL" id="SHMQ01000014">
    <property type="protein sequence ID" value="RZV38834.1"/>
    <property type="molecule type" value="Genomic_DNA"/>
</dbReference>
<dbReference type="GO" id="GO:0003729">
    <property type="term" value="F:mRNA binding"/>
    <property type="evidence" value="ECO:0007669"/>
    <property type="project" value="InterPro"/>
</dbReference>